<keyword evidence="5" id="KW-0732">Signal</keyword>
<evidence type="ECO:0000256" key="5">
    <source>
        <dbReference type="SAM" id="SignalP"/>
    </source>
</evidence>
<dbReference type="Proteomes" id="UP000651668">
    <property type="component" value="Unassembled WGS sequence"/>
</dbReference>
<dbReference type="GO" id="GO:0016491">
    <property type="term" value="F:oxidoreductase activity"/>
    <property type="evidence" value="ECO:0007669"/>
    <property type="project" value="InterPro"/>
</dbReference>
<dbReference type="InterPro" id="IPR013740">
    <property type="entry name" value="Redoxin"/>
</dbReference>
<dbReference type="GO" id="GO:0017004">
    <property type="term" value="P:cytochrome complex assembly"/>
    <property type="evidence" value="ECO:0007669"/>
    <property type="project" value="UniProtKB-KW"/>
</dbReference>
<feature type="domain" description="Thioredoxin" evidence="6">
    <location>
        <begin position="360"/>
        <end position="505"/>
    </location>
</feature>
<accession>A0A916XE79</accession>
<dbReference type="InterPro" id="IPR013766">
    <property type="entry name" value="Thioredoxin_domain"/>
</dbReference>
<evidence type="ECO:0000256" key="2">
    <source>
        <dbReference type="ARBA" id="ARBA00022748"/>
    </source>
</evidence>
<protein>
    <recommendedName>
        <fullName evidence="6">Thioredoxin domain-containing protein</fullName>
    </recommendedName>
</protein>
<proteinExistence type="predicted"/>
<feature type="signal peptide" evidence="5">
    <location>
        <begin position="1"/>
        <end position="24"/>
    </location>
</feature>
<dbReference type="AlphaFoldDB" id="A0A916XE79"/>
<reference evidence="7" key="2">
    <citation type="submission" date="2020-09" db="EMBL/GenBank/DDBJ databases">
        <authorList>
            <person name="Sun Q."/>
            <person name="Zhou Y."/>
        </authorList>
    </citation>
    <scope>NUCLEOTIDE SEQUENCE</scope>
    <source>
        <strain evidence="7">CGMCC 1.15343</strain>
    </source>
</reference>
<dbReference type="Gene3D" id="3.40.30.10">
    <property type="entry name" value="Glutaredoxin"/>
    <property type="match status" value="1"/>
</dbReference>
<dbReference type="RefSeq" id="WP_188626823.1">
    <property type="nucleotide sequence ID" value="NZ_BMIL01000006.1"/>
</dbReference>
<evidence type="ECO:0000313" key="8">
    <source>
        <dbReference type="Proteomes" id="UP000651668"/>
    </source>
</evidence>
<evidence type="ECO:0000256" key="1">
    <source>
        <dbReference type="ARBA" id="ARBA00004196"/>
    </source>
</evidence>
<evidence type="ECO:0000256" key="3">
    <source>
        <dbReference type="ARBA" id="ARBA00023157"/>
    </source>
</evidence>
<dbReference type="SUPFAM" id="SSF52833">
    <property type="entry name" value="Thioredoxin-like"/>
    <property type="match status" value="1"/>
</dbReference>
<evidence type="ECO:0000259" key="6">
    <source>
        <dbReference type="PROSITE" id="PS51352"/>
    </source>
</evidence>
<keyword evidence="8" id="KW-1185">Reference proteome</keyword>
<sequence>MMKTLQRNLYALLCLLFISINVSARHAASDEINIKAGKASLKGKIASANQADPSGITINLMVPHPISGEYAKYEATADKYGQFSIDVDVEITETLIALTTSINPEHALVVKLASGGTTNLKLSYGLDNGLNVLTVDPAMDENDMRYGFGAMNKMLVQSPRAPEPLYDKTAAYFLDYADKILEERLASLRNDNRLSPGMKGVFERDFRMFMYMTHVFDYDGEMLLNYRNVTRDENNTPVLTKIDRSYFQFLKNFDLDNSMYLQCFTFLDFQKDLLQNETLALPAIGDMSVSAWIKSVKTILADQLGFDKGQYYDILAANAYARQLTEKVEPLTARQKEHISAYWKGNDIGKILLRKNEKVVEVAKAKTPVVVNDVSKVPVDEVMEAITAKYKGKVVFVDLWATWCAPCIDAMQQFRATKDELRGQDVAFVYLTNGSSPKKQWEDKIQGIGSEHYYLTAAQWAYVMEKFDFEAIPSYLLFDKQGKLINQFTGFPGSENVGAQIKNLL</sequence>
<evidence type="ECO:0000313" key="7">
    <source>
        <dbReference type="EMBL" id="GGC67141.1"/>
    </source>
</evidence>
<gene>
    <name evidence="7" type="ORF">GCM10011387_20700</name>
</gene>
<dbReference type="GO" id="GO:0030313">
    <property type="term" value="C:cell envelope"/>
    <property type="evidence" value="ECO:0007669"/>
    <property type="project" value="UniProtKB-SubCell"/>
</dbReference>
<dbReference type="InterPro" id="IPR036249">
    <property type="entry name" value="Thioredoxin-like_sf"/>
</dbReference>
<keyword evidence="2" id="KW-0201">Cytochrome c-type biogenesis</keyword>
<dbReference type="PANTHER" id="PTHR42852:SF6">
    <property type="entry name" value="THIOL:DISULFIDE INTERCHANGE PROTEIN DSBE"/>
    <property type="match status" value="1"/>
</dbReference>
<dbReference type="InterPro" id="IPR050553">
    <property type="entry name" value="Thioredoxin_ResA/DsbE_sf"/>
</dbReference>
<feature type="chain" id="PRO_5038116887" description="Thioredoxin domain-containing protein" evidence="5">
    <location>
        <begin position="25"/>
        <end position="505"/>
    </location>
</feature>
<dbReference type="Pfam" id="PF08534">
    <property type="entry name" value="Redoxin"/>
    <property type="match status" value="1"/>
</dbReference>
<comment type="subcellular location">
    <subcellularLocation>
        <location evidence="1">Cell envelope</location>
    </subcellularLocation>
</comment>
<dbReference type="CDD" id="cd02966">
    <property type="entry name" value="TlpA_like_family"/>
    <property type="match status" value="1"/>
</dbReference>
<keyword evidence="4" id="KW-0676">Redox-active center</keyword>
<dbReference type="PROSITE" id="PS51352">
    <property type="entry name" value="THIOREDOXIN_2"/>
    <property type="match status" value="1"/>
</dbReference>
<reference evidence="7" key="1">
    <citation type="journal article" date="2014" name="Int. J. Syst. Evol. Microbiol.">
        <title>Complete genome sequence of Corynebacterium casei LMG S-19264T (=DSM 44701T), isolated from a smear-ripened cheese.</title>
        <authorList>
            <consortium name="US DOE Joint Genome Institute (JGI-PGF)"/>
            <person name="Walter F."/>
            <person name="Albersmeier A."/>
            <person name="Kalinowski J."/>
            <person name="Ruckert C."/>
        </authorList>
    </citation>
    <scope>NUCLEOTIDE SEQUENCE</scope>
    <source>
        <strain evidence="7">CGMCC 1.15343</strain>
    </source>
</reference>
<name>A0A916XE79_9SPHI</name>
<dbReference type="EMBL" id="BMIL01000006">
    <property type="protein sequence ID" value="GGC67141.1"/>
    <property type="molecule type" value="Genomic_DNA"/>
</dbReference>
<evidence type="ECO:0000256" key="4">
    <source>
        <dbReference type="ARBA" id="ARBA00023284"/>
    </source>
</evidence>
<organism evidence="7 8">
    <name type="scientific">Pedobacter quisquiliarum</name>
    <dbReference type="NCBI Taxonomy" id="1834438"/>
    <lineage>
        <taxon>Bacteria</taxon>
        <taxon>Pseudomonadati</taxon>
        <taxon>Bacteroidota</taxon>
        <taxon>Sphingobacteriia</taxon>
        <taxon>Sphingobacteriales</taxon>
        <taxon>Sphingobacteriaceae</taxon>
        <taxon>Pedobacter</taxon>
    </lineage>
</organism>
<comment type="caution">
    <text evidence="7">The sequence shown here is derived from an EMBL/GenBank/DDBJ whole genome shotgun (WGS) entry which is preliminary data.</text>
</comment>
<keyword evidence="3" id="KW-1015">Disulfide bond</keyword>
<dbReference type="PANTHER" id="PTHR42852">
    <property type="entry name" value="THIOL:DISULFIDE INTERCHANGE PROTEIN DSBE"/>
    <property type="match status" value="1"/>
</dbReference>